<gene>
    <name evidence="1" type="ORF">ERS007720_02638</name>
</gene>
<dbReference type="EMBL" id="CSAJ01000352">
    <property type="protein sequence ID" value="COW43604.1"/>
    <property type="molecule type" value="Genomic_DNA"/>
</dbReference>
<accession>A0A655J6M5</accession>
<organism evidence="1 2">
    <name type="scientific">Mycobacterium tuberculosis</name>
    <dbReference type="NCBI Taxonomy" id="1773"/>
    <lineage>
        <taxon>Bacteria</taxon>
        <taxon>Bacillati</taxon>
        <taxon>Actinomycetota</taxon>
        <taxon>Actinomycetes</taxon>
        <taxon>Mycobacteriales</taxon>
        <taxon>Mycobacteriaceae</taxon>
        <taxon>Mycobacterium</taxon>
        <taxon>Mycobacterium tuberculosis complex</taxon>
    </lineage>
</organism>
<dbReference type="AlphaFoldDB" id="A0A655J6M5"/>
<sequence length="47" mass="4827">MAIRAITSCSTTSTTSRNSAALSANWWYIAPRVTPASVAISGVPTSA</sequence>
<proteinExistence type="predicted"/>
<dbReference type="Proteomes" id="UP000044938">
    <property type="component" value="Unassembled WGS sequence"/>
</dbReference>
<evidence type="ECO:0000313" key="1">
    <source>
        <dbReference type="EMBL" id="COW43604.1"/>
    </source>
</evidence>
<reference evidence="1 2" key="1">
    <citation type="submission" date="2015-03" db="EMBL/GenBank/DDBJ databases">
        <authorList>
            <consortium name="Pathogen Informatics"/>
        </authorList>
    </citation>
    <scope>NUCLEOTIDE SEQUENCE [LARGE SCALE GENOMIC DNA]</scope>
    <source>
        <strain evidence="1 2">M09401471</strain>
    </source>
</reference>
<protein>
    <submittedName>
        <fullName evidence="1">Uncharacterized protein</fullName>
    </submittedName>
</protein>
<evidence type="ECO:0000313" key="2">
    <source>
        <dbReference type="Proteomes" id="UP000044938"/>
    </source>
</evidence>
<name>A0A655J6M5_MYCTX</name>